<dbReference type="PANTHER" id="PTHR42905:SF7">
    <property type="entry name" value="PHOSPHOENOLPYRUVATE PHOSPHOMUTASE"/>
    <property type="match status" value="1"/>
</dbReference>
<reference evidence="4" key="1">
    <citation type="submission" date="2019-02" db="EMBL/GenBank/DDBJ databases">
        <authorList>
            <person name="Gruber-Vodicka R. H."/>
            <person name="Seah K. B. B."/>
        </authorList>
    </citation>
    <scope>NUCLEOTIDE SEQUENCE</scope>
    <source>
        <strain evidence="3">BECK_S312</strain>
        <strain evidence="4">BECK_S426</strain>
    </source>
</reference>
<dbReference type="Gene3D" id="3.20.20.60">
    <property type="entry name" value="Phosphoenolpyruvate-binding domains"/>
    <property type="match status" value="1"/>
</dbReference>
<evidence type="ECO:0000256" key="2">
    <source>
        <dbReference type="ARBA" id="ARBA00038455"/>
    </source>
</evidence>
<name>A0A450X9Q7_9GAMM</name>
<accession>A0A450X9Q7</accession>
<dbReference type="Pfam" id="PF13714">
    <property type="entry name" value="PEP_mutase"/>
    <property type="match status" value="1"/>
</dbReference>
<gene>
    <name evidence="3" type="ORF">BECKLPF1236A_GA0070988_100273</name>
    <name evidence="4" type="ORF">BECKLPF1236C_GA0070990_1002815</name>
</gene>
<proteinExistence type="inferred from homology"/>
<dbReference type="SUPFAM" id="SSF51621">
    <property type="entry name" value="Phosphoenolpyruvate/pyruvate domain"/>
    <property type="match status" value="1"/>
</dbReference>
<keyword evidence="4" id="KW-0670">Pyruvate</keyword>
<dbReference type="GO" id="GO:0003824">
    <property type="term" value="F:catalytic activity"/>
    <property type="evidence" value="ECO:0007669"/>
    <property type="project" value="InterPro"/>
</dbReference>
<dbReference type="PANTHER" id="PTHR42905">
    <property type="entry name" value="PHOSPHOENOLPYRUVATE CARBOXYLASE"/>
    <property type="match status" value="1"/>
</dbReference>
<dbReference type="EMBL" id="CAADFM010000027">
    <property type="protein sequence ID" value="VFK09766.1"/>
    <property type="molecule type" value="Genomic_DNA"/>
</dbReference>
<dbReference type="AlphaFoldDB" id="A0A450X9Q7"/>
<keyword evidence="1" id="KW-0479">Metal-binding</keyword>
<organism evidence="4">
    <name type="scientific">Candidatus Kentrum sp. LPFa</name>
    <dbReference type="NCBI Taxonomy" id="2126335"/>
    <lineage>
        <taxon>Bacteria</taxon>
        <taxon>Pseudomonadati</taxon>
        <taxon>Pseudomonadota</taxon>
        <taxon>Gammaproteobacteria</taxon>
        <taxon>Candidatus Kentrum</taxon>
    </lineage>
</organism>
<dbReference type="InterPro" id="IPR015813">
    <property type="entry name" value="Pyrv/PenolPyrv_kinase-like_dom"/>
</dbReference>
<comment type="similarity">
    <text evidence="2">Belongs to the isocitrate lyase/PEP mutase superfamily. PEP mutase family.</text>
</comment>
<protein>
    <submittedName>
        <fullName evidence="4">Phosphoenolpyruvate phosphomutase</fullName>
    </submittedName>
</protein>
<sequence>MRRLVHKLEQRDIAAVCIEDKLFPKTNSFIDGKAQPLADIDEFCGKIKAGKGAQRDDDFAIVARVESFIAGWDLAEALKRAEAYHQAGTDAILIHSALSMPDEVLDFKKAWGDRCSVIIVPTKYYATPTELFREYGFSMVIWANQILRSAIDAMQKTARQLYQDRNLSSVEDRIAPITEVFRIQRVYELNSLDSVVQAGSF</sequence>
<dbReference type="CDD" id="cd00377">
    <property type="entry name" value="ICL_PEPM"/>
    <property type="match status" value="1"/>
</dbReference>
<evidence type="ECO:0000313" key="3">
    <source>
        <dbReference type="EMBL" id="VFK09766.1"/>
    </source>
</evidence>
<dbReference type="EMBL" id="CAADFP010000028">
    <property type="protein sequence ID" value="VFK25998.1"/>
    <property type="molecule type" value="Genomic_DNA"/>
</dbReference>
<evidence type="ECO:0000313" key="4">
    <source>
        <dbReference type="EMBL" id="VFK25998.1"/>
    </source>
</evidence>
<dbReference type="InterPro" id="IPR040442">
    <property type="entry name" value="Pyrv_kinase-like_dom_sf"/>
</dbReference>
<evidence type="ECO:0000256" key="1">
    <source>
        <dbReference type="ARBA" id="ARBA00022723"/>
    </source>
</evidence>
<dbReference type="GO" id="GO:0046872">
    <property type="term" value="F:metal ion binding"/>
    <property type="evidence" value="ECO:0007669"/>
    <property type="project" value="UniProtKB-KW"/>
</dbReference>
<dbReference type="InterPro" id="IPR039556">
    <property type="entry name" value="ICL/PEPM"/>
</dbReference>